<evidence type="ECO:0000313" key="2">
    <source>
        <dbReference type="Proteomes" id="UP000581688"/>
    </source>
</evidence>
<accession>A0A841PTQ5</accession>
<dbReference type="Proteomes" id="UP000581688">
    <property type="component" value="Unassembled WGS sequence"/>
</dbReference>
<proteinExistence type="predicted"/>
<dbReference type="EMBL" id="JACHGH010000002">
    <property type="protein sequence ID" value="MBB6452367.1"/>
    <property type="molecule type" value="Genomic_DNA"/>
</dbReference>
<dbReference type="RefSeq" id="WP_174494966.1">
    <property type="nucleotide sequence ID" value="NZ_JACHGH010000002.1"/>
</dbReference>
<keyword evidence="2" id="KW-1185">Reference proteome</keyword>
<dbReference type="AlphaFoldDB" id="A0A841PTQ5"/>
<organism evidence="1 2">
    <name type="scientific">Salirhabdus euzebyi</name>
    <dbReference type="NCBI Taxonomy" id="394506"/>
    <lineage>
        <taxon>Bacteria</taxon>
        <taxon>Bacillati</taxon>
        <taxon>Bacillota</taxon>
        <taxon>Bacilli</taxon>
        <taxon>Bacillales</taxon>
        <taxon>Bacillaceae</taxon>
        <taxon>Salirhabdus</taxon>
    </lineage>
</organism>
<gene>
    <name evidence="1" type="ORF">HNQ94_000812</name>
</gene>
<evidence type="ECO:0000313" key="1">
    <source>
        <dbReference type="EMBL" id="MBB6452367.1"/>
    </source>
</evidence>
<comment type="caution">
    <text evidence="1">The sequence shown here is derived from an EMBL/GenBank/DDBJ whole genome shotgun (WGS) entry which is preliminary data.</text>
</comment>
<sequence length="179" mass="20998">MKTLSVKLLVSVMNRFSLDEETATQLISQALKDQEVISFITDKIGQEKIASSPSLESFKQEKQRREWYSEYKKLEERTRWAMKVSIPEVLIDEDLKRRFSVIECKRIALKRVADHFGVRCTRCNGTGVYVQSTIDDKRCWKCFGYKKFVDYDDLKIRKSIERAVEKDNPFQPLSVGEKE</sequence>
<name>A0A841PTQ5_9BACI</name>
<protein>
    <submittedName>
        <fullName evidence="1">Uncharacterized protein</fullName>
    </submittedName>
</protein>
<reference evidence="1 2" key="1">
    <citation type="submission" date="2020-08" db="EMBL/GenBank/DDBJ databases">
        <title>Genomic Encyclopedia of Type Strains, Phase IV (KMG-IV): sequencing the most valuable type-strain genomes for metagenomic binning, comparative biology and taxonomic classification.</title>
        <authorList>
            <person name="Goeker M."/>
        </authorList>
    </citation>
    <scope>NUCLEOTIDE SEQUENCE [LARGE SCALE GENOMIC DNA]</scope>
    <source>
        <strain evidence="1 2">DSM 19612</strain>
    </source>
</reference>